<dbReference type="EMBL" id="FNXT01000648">
    <property type="protein sequence ID" value="SZX65529.1"/>
    <property type="molecule type" value="Genomic_DNA"/>
</dbReference>
<evidence type="ECO:0000259" key="3">
    <source>
        <dbReference type="Pfam" id="PF00884"/>
    </source>
</evidence>
<feature type="chain" id="PRO_5016657343" description="Sulfatase N-terminal domain-containing protein" evidence="2">
    <location>
        <begin position="20"/>
        <end position="771"/>
    </location>
</feature>
<dbReference type="InterPro" id="IPR017850">
    <property type="entry name" value="Alkaline_phosphatase_core_sf"/>
</dbReference>
<accession>A0A383VL27</accession>
<dbReference type="Gene3D" id="3.40.720.10">
    <property type="entry name" value="Alkaline Phosphatase, subunit A"/>
    <property type="match status" value="1"/>
</dbReference>
<proteinExistence type="inferred from homology"/>
<sequence>MNYLTCLVVTIAAIATVRAAPAPKQLPRVPIPALPAGQQPNFIVILTDDQGWDDIGLHNPKYVNTPNIDKFIRGGTLFDNFYVTPQCAQTRAELLTGRKYARTGTMLVHGGYDFINSDEATAGAVMSAAGYRTAQYGKWHNCDVLGYEPWNVGFDQGACLGLAATSAPDASRLMRVNGQYTPGKEYFEDGLAGRAINFANYSATVKKQPFFILQTPHAIHVSFARGADGKPLNKRFSPAEIKAKYTGNPKYAGVSDQTLDAWAALEYLDGAVGKVFDFLRSSGLAKSTYVMLLSDNGSALLRGESKKLRMPSNMKGEKSSIWEGGVRNFMAVQGPGVQAGVVDSTLLDVTDILPTMADFARAPANAANHLPWDGLSFKNLLVPSAAAAAAVAAKGSGSSRGSLLANKRQQDRYIFMLGPNCWSADAVPGLQRNRGVEKPQKLLSYAAGGLPYSKAGNVNEAGQQQQQRPAGFQSCMAVRFRNMKWIGDTGMVYRFPEGAGDHLEIPQNEVPQPQAAAIAANLSAAAQAWWTSVIREPGSFSKPTFYLGLANWTVSNVLAAGAHDRTPGRVRLLMMGAAGFERTGDYMCFKLQVLKPGTYEVVPIYTSDVPGAFKWSVGTYNAIMQNKAPSITARLPVQSVMKGMSMGKLVLPATPPGQKTEACLTLVSSSSSNSRPVFNNLADIQIIRHEPGSSSAAASIASLPAVATGATMDAVAGAGGVPDAVPARSLNVSEQLRLQHGWVQGQGSMESLFAPYDAEDIGECAECLVAI</sequence>
<dbReference type="STRING" id="3088.A0A383VL27"/>
<feature type="domain" description="Sulfatase N-terminal" evidence="3">
    <location>
        <begin position="40"/>
        <end position="360"/>
    </location>
</feature>
<reference evidence="4 5" key="1">
    <citation type="submission" date="2016-10" db="EMBL/GenBank/DDBJ databases">
        <authorList>
            <person name="Cai Z."/>
        </authorList>
    </citation>
    <scope>NUCLEOTIDE SEQUENCE [LARGE SCALE GENOMIC DNA]</scope>
</reference>
<evidence type="ECO:0000313" key="4">
    <source>
        <dbReference type="EMBL" id="SZX65529.1"/>
    </source>
</evidence>
<gene>
    <name evidence="4" type="ORF">BQ4739_LOCUS6010</name>
</gene>
<dbReference type="SUPFAM" id="SSF53649">
    <property type="entry name" value="Alkaline phosphatase-like"/>
    <property type="match status" value="1"/>
</dbReference>
<dbReference type="InterPro" id="IPR000917">
    <property type="entry name" value="Sulfatase_N"/>
</dbReference>
<dbReference type="GO" id="GO:0004065">
    <property type="term" value="F:arylsulfatase activity"/>
    <property type="evidence" value="ECO:0007669"/>
    <property type="project" value="TreeGrafter"/>
</dbReference>
<dbReference type="InterPro" id="IPR050738">
    <property type="entry name" value="Sulfatase"/>
</dbReference>
<evidence type="ECO:0000256" key="1">
    <source>
        <dbReference type="ARBA" id="ARBA00008779"/>
    </source>
</evidence>
<dbReference type="Pfam" id="PF00884">
    <property type="entry name" value="Sulfatase"/>
    <property type="match status" value="1"/>
</dbReference>
<evidence type="ECO:0000313" key="5">
    <source>
        <dbReference type="Proteomes" id="UP000256970"/>
    </source>
</evidence>
<name>A0A383VL27_TETOB</name>
<keyword evidence="2" id="KW-0732">Signal</keyword>
<dbReference type="Proteomes" id="UP000256970">
    <property type="component" value="Unassembled WGS sequence"/>
</dbReference>
<comment type="similarity">
    <text evidence="1">Belongs to the sulfatase family.</text>
</comment>
<protein>
    <recommendedName>
        <fullName evidence="3">Sulfatase N-terminal domain-containing protein</fullName>
    </recommendedName>
</protein>
<dbReference type="PANTHER" id="PTHR42693:SF33">
    <property type="entry name" value="ARYLSULFATASE"/>
    <property type="match status" value="1"/>
</dbReference>
<organism evidence="4 5">
    <name type="scientific">Tetradesmus obliquus</name>
    <name type="common">Green alga</name>
    <name type="synonym">Acutodesmus obliquus</name>
    <dbReference type="NCBI Taxonomy" id="3088"/>
    <lineage>
        <taxon>Eukaryota</taxon>
        <taxon>Viridiplantae</taxon>
        <taxon>Chlorophyta</taxon>
        <taxon>core chlorophytes</taxon>
        <taxon>Chlorophyceae</taxon>
        <taxon>CS clade</taxon>
        <taxon>Sphaeropleales</taxon>
        <taxon>Scenedesmaceae</taxon>
        <taxon>Tetradesmus</taxon>
    </lineage>
</organism>
<dbReference type="AlphaFoldDB" id="A0A383VL27"/>
<keyword evidence="5" id="KW-1185">Reference proteome</keyword>
<feature type="signal peptide" evidence="2">
    <location>
        <begin position="1"/>
        <end position="19"/>
    </location>
</feature>
<dbReference type="PANTHER" id="PTHR42693">
    <property type="entry name" value="ARYLSULFATASE FAMILY MEMBER"/>
    <property type="match status" value="1"/>
</dbReference>
<evidence type="ECO:0000256" key="2">
    <source>
        <dbReference type="SAM" id="SignalP"/>
    </source>
</evidence>